<keyword evidence="1" id="KW-0812">Transmembrane</keyword>
<dbReference type="EMBL" id="LDJR01000052">
    <property type="protein sequence ID" value="OAK70115.1"/>
    <property type="molecule type" value="Genomic_DNA"/>
</dbReference>
<protein>
    <submittedName>
        <fullName evidence="2">Uncharacterized protein</fullName>
    </submittedName>
</protein>
<evidence type="ECO:0000313" key="2">
    <source>
        <dbReference type="EMBL" id="OAK70115.1"/>
    </source>
</evidence>
<sequence>MKSQNKTQDMLENMRKICFSLPEVFGLGIGSTLIFAHWLKDKPVSENLCYKINDNLVNENS</sequence>
<comment type="caution">
    <text evidence="2">The sequence shown here is derived from an EMBL/GenBank/DDBJ whole genome shotgun (WGS) entry which is preliminary data.</text>
</comment>
<proteinExistence type="predicted"/>
<keyword evidence="1" id="KW-0472">Membrane</keyword>
<dbReference type="AlphaFoldDB" id="A0A177ZQK4"/>
<evidence type="ECO:0000313" key="3">
    <source>
        <dbReference type="Proteomes" id="UP000077881"/>
    </source>
</evidence>
<organism evidence="2 3">
    <name type="scientific">Lederbergia galactosidilytica</name>
    <dbReference type="NCBI Taxonomy" id="217031"/>
    <lineage>
        <taxon>Bacteria</taxon>
        <taxon>Bacillati</taxon>
        <taxon>Bacillota</taxon>
        <taxon>Bacilli</taxon>
        <taxon>Bacillales</taxon>
        <taxon>Bacillaceae</taxon>
        <taxon>Lederbergia</taxon>
    </lineage>
</organism>
<accession>A0A177ZQK4</accession>
<evidence type="ECO:0000256" key="1">
    <source>
        <dbReference type="SAM" id="Phobius"/>
    </source>
</evidence>
<reference evidence="2 3" key="1">
    <citation type="submission" date="2015-05" db="EMBL/GenBank/DDBJ databases">
        <title>Comparison of genome.</title>
        <authorList>
            <person name="Zheng Z."/>
            <person name="Sun M."/>
        </authorList>
    </citation>
    <scope>NUCLEOTIDE SEQUENCE [LARGE SCALE GENOMIC DNA]</scope>
    <source>
        <strain evidence="2 3">G25-74</strain>
    </source>
</reference>
<feature type="transmembrane region" description="Helical" evidence="1">
    <location>
        <begin position="21"/>
        <end position="39"/>
    </location>
</feature>
<dbReference type="STRING" id="217031.ABB05_13145"/>
<name>A0A177ZQK4_9BACI</name>
<keyword evidence="3" id="KW-1185">Reference proteome</keyword>
<gene>
    <name evidence="2" type="ORF">ABB05_13145</name>
</gene>
<dbReference type="Proteomes" id="UP000077881">
    <property type="component" value="Unassembled WGS sequence"/>
</dbReference>
<keyword evidence="1" id="KW-1133">Transmembrane helix</keyword>